<accession>A0AAN9R9E6</accession>
<dbReference type="EMBL" id="JAYMYQ010000001">
    <property type="protein sequence ID" value="KAK7362689.1"/>
    <property type="molecule type" value="Genomic_DNA"/>
</dbReference>
<name>A0AAN9R9E6_CANGL</name>
<comment type="caution">
    <text evidence="1">The sequence shown here is derived from an EMBL/GenBank/DDBJ whole genome shotgun (WGS) entry which is preliminary data.</text>
</comment>
<organism evidence="1 2">
    <name type="scientific">Canavalia gladiata</name>
    <name type="common">Sword bean</name>
    <name type="synonym">Dolichos gladiatus</name>
    <dbReference type="NCBI Taxonomy" id="3824"/>
    <lineage>
        <taxon>Eukaryota</taxon>
        <taxon>Viridiplantae</taxon>
        <taxon>Streptophyta</taxon>
        <taxon>Embryophyta</taxon>
        <taxon>Tracheophyta</taxon>
        <taxon>Spermatophyta</taxon>
        <taxon>Magnoliopsida</taxon>
        <taxon>eudicotyledons</taxon>
        <taxon>Gunneridae</taxon>
        <taxon>Pentapetalae</taxon>
        <taxon>rosids</taxon>
        <taxon>fabids</taxon>
        <taxon>Fabales</taxon>
        <taxon>Fabaceae</taxon>
        <taxon>Papilionoideae</taxon>
        <taxon>50 kb inversion clade</taxon>
        <taxon>NPAAA clade</taxon>
        <taxon>indigoferoid/millettioid clade</taxon>
        <taxon>Phaseoleae</taxon>
        <taxon>Canavalia</taxon>
    </lineage>
</organism>
<evidence type="ECO:0000313" key="2">
    <source>
        <dbReference type="Proteomes" id="UP001367508"/>
    </source>
</evidence>
<reference evidence="1 2" key="1">
    <citation type="submission" date="2024-01" db="EMBL/GenBank/DDBJ databases">
        <title>The genomes of 5 underutilized Papilionoideae crops provide insights into root nodulation and disease resistanc.</title>
        <authorList>
            <person name="Jiang F."/>
        </authorList>
    </citation>
    <scope>NUCLEOTIDE SEQUENCE [LARGE SCALE GENOMIC DNA]</scope>
    <source>
        <strain evidence="1">LVBAO_FW01</strain>
        <tissue evidence="1">Leaves</tissue>
    </source>
</reference>
<gene>
    <name evidence="1" type="ORF">VNO77_04809</name>
</gene>
<proteinExistence type="predicted"/>
<keyword evidence="2" id="KW-1185">Reference proteome</keyword>
<protein>
    <submittedName>
        <fullName evidence="1">Uncharacterized protein</fullName>
    </submittedName>
</protein>
<dbReference type="AlphaFoldDB" id="A0AAN9R9E6"/>
<dbReference type="Proteomes" id="UP001367508">
    <property type="component" value="Unassembled WGS sequence"/>
</dbReference>
<evidence type="ECO:0000313" key="1">
    <source>
        <dbReference type="EMBL" id="KAK7362689.1"/>
    </source>
</evidence>
<sequence length="159" mass="17661">MNERPSHNSQLDLKLDNTKVHSFYLELEFNFIWKKAVFSTSSSPFSFAASSILTTSNSLSTTFVFLPSPLVYFSSLAAVPSPALSSLATAIGSFSPSTSLCLPNINCFSSLSYQSFSTMLKIWNSLKKKGTMKVKMRMTNHENLLTLNWGKLVARQSIK</sequence>